<reference evidence="3" key="2">
    <citation type="submission" date="2019-06" db="EMBL/GenBank/DDBJ databases">
        <title>Co-occurence of chitin degradation, pigmentation and bioactivity in marine Pseudoalteromonas.</title>
        <authorList>
            <person name="Sonnenschein E.C."/>
            <person name="Bech P.K."/>
        </authorList>
    </citation>
    <scope>NUCLEOTIDE SEQUENCE [LARGE SCALE GENOMIC DNA]</scope>
    <source>
        <strain evidence="3">S2599</strain>
    </source>
</reference>
<organism evidence="2 3">
    <name type="scientific">Pseudoalteromonas rubra</name>
    <dbReference type="NCBI Taxonomy" id="43658"/>
    <lineage>
        <taxon>Bacteria</taxon>
        <taxon>Pseudomonadati</taxon>
        <taxon>Pseudomonadota</taxon>
        <taxon>Gammaproteobacteria</taxon>
        <taxon>Alteromonadales</taxon>
        <taxon>Pseudoalteromonadaceae</taxon>
        <taxon>Pseudoalteromonas</taxon>
    </lineage>
</organism>
<feature type="transmembrane region" description="Helical" evidence="1">
    <location>
        <begin position="57"/>
        <end position="74"/>
    </location>
</feature>
<keyword evidence="1" id="KW-0472">Membrane</keyword>
<protein>
    <submittedName>
        <fullName evidence="2">Uncharacterized protein</fullName>
    </submittedName>
</protein>
<feature type="transmembrane region" description="Helical" evidence="1">
    <location>
        <begin position="5"/>
        <end position="23"/>
    </location>
</feature>
<keyword evidence="1" id="KW-0812">Transmembrane</keyword>
<evidence type="ECO:0000256" key="1">
    <source>
        <dbReference type="SAM" id="Phobius"/>
    </source>
</evidence>
<gene>
    <name evidence="2" type="ORF">CWB98_00960</name>
</gene>
<evidence type="ECO:0000313" key="3">
    <source>
        <dbReference type="Proteomes" id="UP000306719"/>
    </source>
</evidence>
<accession>A0A5S3X766</accession>
<feature type="transmembrane region" description="Helical" evidence="1">
    <location>
        <begin position="29"/>
        <end position="45"/>
    </location>
</feature>
<proteinExistence type="predicted"/>
<comment type="caution">
    <text evidence="2">The sequence shown here is derived from an EMBL/GenBank/DDBJ whole genome shotgun (WGS) entry which is preliminary data.</text>
</comment>
<dbReference type="AlphaFoldDB" id="A0A5S3X766"/>
<name>A0A5S3X766_9GAMM</name>
<evidence type="ECO:0000313" key="2">
    <source>
        <dbReference type="EMBL" id="TMP39868.1"/>
    </source>
</evidence>
<dbReference type="EMBL" id="PNCJ01000004">
    <property type="protein sequence ID" value="TMP39868.1"/>
    <property type="molecule type" value="Genomic_DNA"/>
</dbReference>
<feature type="transmembrane region" description="Helical" evidence="1">
    <location>
        <begin position="80"/>
        <end position="97"/>
    </location>
</feature>
<dbReference type="Proteomes" id="UP000306719">
    <property type="component" value="Unassembled WGS sequence"/>
</dbReference>
<sequence>MHLYLVWLVYMVLSSFSFLMLMIGEMIGIVFYFGFLLGCYYLPLFKEWRKNVEGFKRVEVVNAVICLSPLSMMVNESFEMLVLWGWVFIFSINNFGVDRRIRALYEKKN</sequence>
<reference evidence="2 3" key="1">
    <citation type="submission" date="2018-01" db="EMBL/GenBank/DDBJ databases">
        <authorList>
            <person name="Paulsen S."/>
            <person name="Gram L.K."/>
        </authorList>
    </citation>
    <scope>NUCLEOTIDE SEQUENCE [LARGE SCALE GENOMIC DNA]</scope>
    <source>
        <strain evidence="2 3">S2599</strain>
    </source>
</reference>
<keyword evidence="1" id="KW-1133">Transmembrane helix</keyword>